<dbReference type="Proteomes" id="UP000189674">
    <property type="component" value="Chromosome"/>
</dbReference>
<evidence type="ECO:0000313" key="2">
    <source>
        <dbReference type="Proteomes" id="UP000189674"/>
    </source>
</evidence>
<organism evidence="1 2">
    <name type="scientific">Anaerohalosphaera lusitana</name>
    <dbReference type="NCBI Taxonomy" id="1936003"/>
    <lineage>
        <taxon>Bacteria</taxon>
        <taxon>Pseudomonadati</taxon>
        <taxon>Planctomycetota</taxon>
        <taxon>Phycisphaerae</taxon>
        <taxon>Sedimentisphaerales</taxon>
        <taxon>Anaerohalosphaeraceae</taxon>
        <taxon>Anaerohalosphaera</taxon>
    </lineage>
</organism>
<dbReference type="GO" id="GO:0030246">
    <property type="term" value="F:carbohydrate binding"/>
    <property type="evidence" value="ECO:0007669"/>
    <property type="project" value="InterPro"/>
</dbReference>
<dbReference type="Pfam" id="PF13620">
    <property type="entry name" value="CarboxypepD_reg"/>
    <property type="match status" value="1"/>
</dbReference>
<sequence precursor="true">MLRRSFGVLLMLGIVAWVVLFADCEAGAAGKGKLQGVLVDEAGEVVAGAEVHLLGPDRIGHFTETVTTDGSGAFSFGSVTAGDHVLAYGPLLEQGRWVEVEVGETSEVEFELEDRGVGGLSGTVSVDGECGW</sequence>
<evidence type="ECO:0000313" key="1">
    <source>
        <dbReference type="EMBL" id="AQT68128.1"/>
    </source>
</evidence>
<accession>A0A1U9NK60</accession>
<dbReference type="EMBL" id="CP019791">
    <property type="protein sequence ID" value="AQT68128.1"/>
    <property type="molecule type" value="Genomic_DNA"/>
</dbReference>
<keyword evidence="2" id="KW-1185">Reference proteome</keyword>
<dbReference type="KEGG" id="alus:STSP2_01283"/>
<dbReference type="AlphaFoldDB" id="A0A1U9NK60"/>
<dbReference type="SUPFAM" id="SSF49452">
    <property type="entry name" value="Starch-binding domain-like"/>
    <property type="match status" value="1"/>
</dbReference>
<protein>
    <recommendedName>
        <fullName evidence="3">Carboxypeptidase regulatory-like domain-containing protein</fullName>
    </recommendedName>
</protein>
<dbReference type="Gene3D" id="2.60.40.1120">
    <property type="entry name" value="Carboxypeptidase-like, regulatory domain"/>
    <property type="match status" value="1"/>
</dbReference>
<proteinExistence type="predicted"/>
<gene>
    <name evidence="1" type="ORF">STSP2_01283</name>
</gene>
<reference evidence="2" key="1">
    <citation type="submission" date="2017-02" db="EMBL/GenBank/DDBJ databases">
        <title>Comparative genomics and description of representatives of a novel lineage of planctomycetes thriving in anoxic sediments.</title>
        <authorList>
            <person name="Spring S."/>
            <person name="Bunk B."/>
            <person name="Sproer C."/>
        </authorList>
    </citation>
    <scope>NUCLEOTIDE SEQUENCE [LARGE SCALE GENOMIC DNA]</scope>
    <source>
        <strain evidence="2">ST-NAGAB-D1</strain>
    </source>
</reference>
<dbReference type="InterPro" id="IPR013784">
    <property type="entry name" value="Carb-bd-like_fold"/>
</dbReference>
<evidence type="ECO:0008006" key="3">
    <source>
        <dbReference type="Google" id="ProtNLM"/>
    </source>
</evidence>
<name>A0A1U9NK60_9BACT</name>
<dbReference type="STRING" id="1936003.STSP2_01283"/>